<proteinExistence type="predicted"/>
<comment type="caution">
    <text evidence="1">The sequence shown here is derived from an EMBL/GenBank/DDBJ whole genome shotgun (WGS) entry which is preliminary data.</text>
</comment>
<sequence>DKEKDMGTGMRKEERKGEGDEIWWWKKRCLYLVVRRESEGGSLSLELEKEREGKGMERYPTSSIAGFDVVKVWATSSFE</sequence>
<feature type="non-terminal residue" evidence="1">
    <location>
        <position position="1"/>
    </location>
</feature>
<keyword evidence="2" id="KW-1185">Reference proteome</keyword>
<evidence type="ECO:0000313" key="1">
    <source>
        <dbReference type="EMBL" id="KAL3537448.1"/>
    </source>
</evidence>
<dbReference type="AlphaFoldDB" id="A0ABD3B2A4"/>
<evidence type="ECO:0000313" key="2">
    <source>
        <dbReference type="Proteomes" id="UP001630127"/>
    </source>
</evidence>
<feature type="non-terminal residue" evidence="1">
    <location>
        <position position="79"/>
    </location>
</feature>
<protein>
    <submittedName>
        <fullName evidence="1">Uncharacterized protein</fullName>
    </submittedName>
</protein>
<dbReference type="EMBL" id="JBJUIK010000001">
    <property type="protein sequence ID" value="KAL3537448.1"/>
    <property type="molecule type" value="Genomic_DNA"/>
</dbReference>
<dbReference type="Proteomes" id="UP001630127">
    <property type="component" value="Unassembled WGS sequence"/>
</dbReference>
<name>A0ABD3B2A4_9GENT</name>
<gene>
    <name evidence="1" type="ORF">ACH5RR_000814</name>
</gene>
<reference evidence="1 2" key="1">
    <citation type="submission" date="2024-11" db="EMBL/GenBank/DDBJ databases">
        <title>A near-complete genome assembly of Cinchona calisaya.</title>
        <authorList>
            <person name="Lian D.C."/>
            <person name="Zhao X.W."/>
            <person name="Wei L."/>
        </authorList>
    </citation>
    <scope>NUCLEOTIDE SEQUENCE [LARGE SCALE GENOMIC DNA]</scope>
    <source>
        <tissue evidence="1">Nenye</tissue>
    </source>
</reference>
<accession>A0ABD3B2A4</accession>
<organism evidence="1 2">
    <name type="scientific">Cinchona calisaya</name>
    <dbReference type="NCBI Taxonomy" id="153742"/>
    <lineage>
        <taxon>Eukaryota</taxon>
        <taxon>Viridiplantae</taxon>
        <taxon>Streptophyta</taxon>
        <taxon>Embryophyta</taxon>
        <taxon>Tracheophyta</taxon>
        <taxon>Spermatophyta</taxon>
        <taxon>Magnoliopsida</taxon>
        <taxon>eudicotyledons</taxon>
        <taxon>Gunneridae</taxon>
        <taxon>Pentapetalae</taxon>
        <taxon>asterids</taxon>
        <taxon>lamiids</taxon>
        <taxon>Gentianales</taxon>
        <taxon>Rubiaceae</taxon>
        <taxon>Cinchonoideae</taxon>
        <taxon>Cinchoneae</taxon>
        <taxon>Cinchona</taxon>
    </lineage>
</organism>